<gene>
    <name evidence="2" type="ORF">FLB_20860</name>
</gene>
<evidence type="ECO:0000313" key="3">
    <source>
        <dbReference type="Proteomes" id="UP000093807"/>
    </source>
</evidence>
<dbReference type="AlphaFoldDB" id="A0A199XPN8"/>
<dbReference type="EMBL" id="JMTM01000060">
    <property type="protein sequence ID" value="OAZ03299.1"/>
    <property type="molecule type" value="Genomic_DNA"/>
</dbReference>
<dbReference type="OrthoDB" id="1161684at2"/>
<dbReference type="PATRIC" id="fig|29536.5.peg.2183"/>
<keyword evidence="3" id="KW-1185">Reference proteome</keyword>
<sequence>MKGKIIFFGLVFLLTVGVASAQTKVPQSIISRTALVKKYYTKPELEQLQKGPLLELYIERIKVLVKTLPYIALVSKPGVTLTDLGIPEDANNTKALTVQSESMNSFLEVTVEFQRKMVPYADKGNLISAILFYEETLKSLNSLGEN</sequence>
<keyword evidence="1" id="KW-0732">Signal</keyword>
<dbReference type="Proteomes" id="UP000093807">
    <property type="component" value="Unassembled WGS sequence"/>
</dbReference>
<feature type="signal peptide" evidence="1">
    <location>
        <begin position="1"/>
        <end position="21"/>
    </location>
</feature>
<proteinExistence type="predicted"/>
<evidence type="ECO:0000256" key="1">
    <source>
        <dbReference type="SAM" id="SignalP"/>
    </source>
</evidence>
<name>A0A199XPN8_9FLAO</name>
<organism evidence="2 3">
    <name type="scientific">Flavobacterium succinicans</name>
    <dbReference type="NCBI Taxonomy" id="29536"/>
    <lineage>
        <taxon>Bacteria</taxon>
        <taxon>Pseudomonadati</taxon>
        <taxon>Bacteroidota</taxon>
        <taxon>Flavobacteriia</taxon>
        <taxon>Flavobacteriales</taxon>
        <taxon>Flavobacteriaceae</taxon>
        <taxon>Flavobacterium</taxon>
    </lineage>
</organism>
<accession>A0A199XPN8</accession>
<feature type="chain" id="PRO_5008286744" evidence="1">
    <location>
        <begin position="22"/>
        <end position="146"/>
    </location>
</feature>
<protein>
    <submittedName>
        <fullName evidence="2">Uncharacterized protein</fullName>
    </submittedName>
</protein>
<evidence type="ECO:0000313" key="2">
    <source>
        <dbReference type="EMBL" id="OAZ03299.1"/>
    </source>
</evidence>
<reference evidence="2 3" key="1">
    <citation type="submission" date="2016-06" db="EMBL/GenBank/DDBJ databases">
        <title>Draft genome sequence of Flavobacterium succinicans strain DD5b.</title>
        <authorList>
            <person name="Poehlein A."/>
            <person name="Daniel R."/>
            <person name="Simeonova D.D."/>
        </authorList>
    </citation>
    <scope>NUCLEOTIDE SEQUENCE [LARGE SCALE GENOMIC DNA]</scope>
    <source>
        <strain evidence="2 3">DD5b</strain>
    </source>
</reference>
<comment type="caution">
    <text evidence="2">The sequence shown here is derived from an EMBL/GenBank/DDBJ whole genome shotgun (WGS) entry which is preliminary data.</text>
</comment>
<dbReference type="RefSeq" id="WP_064715884.1">
    <property type="nucleotide sequence ID" value="NZ_JMTM01000060.1"/>
</dbReference>